<feature type="compositionally biased region" description="Polar residues" evidence="1">
    <location>
        <begin position="13"/>
        <end position="23"/>
    </location>
</feature>
<gene>
    <name evidence="2" type="ORF">I7I51_02983</name>
</gene>
<protein>
    <submittedName>
        <fullName evidence="2">Uncharacterized protein</fullName>
    </submittedName>
</protein>
<dbReference type="Proteomes" id="UP000663671">
    <property type="component" value="Chromosome 6"/>
</dbReference>
<name>A0A8A1MQ42_AJECA</name>
<sequence length="142" mass="15118">MTTRIRKAKPTGSAVSKNRNIPSQPANEMLEATPCYGVGKQSFGYCHDFDAIHAHLPPCQLEIPCQGKPGFSFVISRGDKLLSWLWGMLGALAVASGGCGWCGGIIVGRGFAQADAGIGGLGGRAWAEIPSSRRKKGLLYRR</sequence>
<evidence type="ECO:0000313" key="3">
    <source>
        <dbReference type="Proteomes" id="UP000663671"/>
    </source>
</evidence>
<organism evidence="2 3">
    <name type="scientific">Ajellomyces capsulatus</name>
    <name type="common">Darling's disease fungus</name>
    <name type="synonym">Histoplasma capsulatum</name>
    <dbReference type="NCBI Taxonomy" id="5037"/>
    <lineage>
        <taxon>Eukaryota</taxon>
        <taxon>Fungi</taxon>
        <taxon>Dikarya</taxon>
        <taxon>Ascomycota</taxon>
        <taxon>Pezizomycotina</taxon>
        <taxon>Eurotiomycetes</taxon>
        <taxon>Eurotiomycetidae</taxon>
        <taxon>Onygenales</taxon>
        <taxon>Ajellomycetaceae</taxon>
        <taxon>Histoplasma</taxon>
    </lineage>
</organism>
<reference evidence="2" key="1">
    <citation type="submission" date="2021-01" db="EMBL/GenBank/DDBJ databases">
        <title>Chromosome-level genome assembly of a human fungal pathogen reveals clustering of transcriptionally co-regulated genes.</title>
        <authorList>
            <person name="Voorhies M."/>
            <person name="Cohen S."/>
            <person name="Shea T.P."/>
            <person name="Petrus S."/>
            <person name="Munoz J.F."/>
            <person name="Poplawski S."/>
            <person name="Goldman W.E."/>
            <person name="Michael T."/>
            <person name="Cuomo C.A."/>
            <person name="Sil A."/>
            <person name="Beyhan S."/>
        </authorList>
    </citation>
    <scope>NUCLEOTIDE SEQUENCE</scope>
    <source>
        <strain evidence="2">WU24</strain>
    </source>
</reference>
<dbReference type="EMBL" id="CP069116">
    <property type="protein sequence ID" value="QSS66772.1"/>
    <property type="molecule type" value="Genomic_DNA"/>
</dbReference>
<dbReference type="AlphaFoldDB" id="A0A8A1MQ42"/>
<feature type="region of interest" description="Disordered" evidence="1">
    <location>
        <begin position="1"/>
        <end position="23"/>
    </location>
</feature>
<accession>A0A8A1MQ42</accession>
<evidence type="ECO:0000256" key="1">
    <source>
        <dbReference type="SAM" id="MobiDB-lite"/>
    </source>
</evidence>
<dbReference type="VEuPathDB" id="FungiDB:I7I51_02983"/>
<proteinExistence type="predicted"/>
<evidence type="ECO:0000313" key="2">
    <source>
        <dbReference type="EMBL" id="QSS66772.1"/>
    </source>
</evidence>